<dbReference type="AlphaFoldDB" id="A0A6A6IXY4"/>
<evidence type="ECO:0000256" key="1">
    <source>
        <dbReference type="SAM" id="MobiDB-lite"/>
    </source>
</evidence>
<organism evidence="2 3">
    <name type="scientific">Trematosphaeria pertusa</name>
    <dbReference type="NCBI Taxonomy" id="390896"/>
    <lineage>
        <taxon>Eukaryota</taxon>
        <taxon>Fungi</taxon>
        <taxon>Dikarya</taxon>
        <taxon>Ascomycota</taxon>
        <taxon>Pezizomycotina</taxon>
        <taxon>Dothideomycetes</taxon>
        <taxon>Pleosporomycetidae</taxon>
        <taxon>Pleosporales</taxon>
        <taxon>Massarineae</taxon>
        <taxon>Trematosphaeriaceae</taxon>
        <taxon>Trematosphaeria</taxon>
    </lineage>
</organism>
<proteinExistence type="predicted"/>
<reference evidence="2" key="1">
    <citation type="journal article" date="2020" name="Stud. Mycol.">
        <title>101 Dothideomycetes genomes: a test case for predicting lifestyles and emergence of pathogens.</title>
        <authorList>
            <person name="Haridas S."/>
            <person name="Albert R."/>
            <person name="Binder M."/>
            <person name="Bloem J."/>
            <person name="Labutti K."/>
            <person name="Salamov A."/>
            <person name="Andreopoulos B."/>
            <person name="Baker S."/>
            <person name="Barry K."/>
            <person name="Bills G."/>
            <person name="Bluhm B."/>
            <person name="Cannon C."/>
            <person name="Castanera R."/>
            <person name="Culley D."/>
            <person name="Daum C."/>
            <person name="Ezra D."/>
            <person name="Gonzalez J."/>
            <person name="Henrissat B."/>
            <person name="Kuo A."/>
            <person name="Liang C."/>
            <person name="Lipzen A."/>
            <person name="Lutzoni F."/>
            <person name="Magnuson J."/>
            <person name="Mondo S."/>
            <person name="Nolan M."/>
            <person name="Ohm R."/>
            <person name="Pangilinan J."/>
            <person name="Park H.-J."/>
            <person name="Ramirez L."/>
            <person name="Alfaro M."/>
            <person name="Sun H."/>
            <person name="Tritt A."/>
            <person name="Yoshinaga Y."/>
            <person name="Zwiers L.-H."/>
            <person name="Turgeon B."/>
            <person name="Goodwin S."/>
            <person name="Spatafora J."/>
            <person name="Crous P."/>
            <person name="Grigoriev I."/>
        </authorList>
    </citation>
    <scope>NUCLEOTIDE SEQUENCE</scope>
    <source>
        <strain evidence="2">CBS 122368</strain>
    </source>
</reference>
<dbReference type="Proteomes" id="UP000800094">
    <property type="component" value="Unassembled WGS sequence"/>
</dbReference>
<evidence type="ECO:0000313" key="3">
    <source>
        <dbReference type="Proteomes" id="UP000800094"/>
    </source>
</evidence>
<dbReference type="RefSeq" id="XP_033690353.1">
    <property type="nucleotide sequence ID" value="XM_033820033.1"/>
</dbReference>
<name>A0A6A6IXY4_9PLEO</name>
<dbReference type="EMBL" id="ML987190">
    <property type="protein sequence ID" value="KAF2255349.1"/>
    <property type="molecule type" value="Genomic_DNA"/>
</dbReference>
<gene>
    <name evidence="2" type="ORF">BU26DRAFT_154261</name>
</gene>
<evidence type="ECO:0000313" key="2">
    <source>
        <dbReference type="EMBL" id="KAF2255349.1"/>
    </source>
</evidence>
<sequence>MAPRKAKKAERLPFKPLKLVMKRKVANRTPEGLRKQQRVHSPLKRSKRNHRTKSPRRRDRREKAGFFQLPREIRDMVYHELWKQTPAIDVRGSLVTAFYRISTNEGGDNVSLETPATKLPLGLLACKSMLKESLEQFRRNGLWYVHIGSGDPLPRIQSSMRSSHFRELGITYGILKYTKNYNPGFRTATFSGHLCDEHSIDRLSEYFSASTTIEKLALQVYLCYPDIEKSQLSPYFCRIKVDLSVLDGLKKGFSHLTAFEIVVMEFVDLFIPRQCLEKPLVEEVMRLGRKVMGKGVLSTVQKTPITEPRLDARGFRWRFAFEQN</sequence>
<dbReference type="GeneID" id="54573363"/>
<feature type="region of interest" description="Disordered" evidence="1">
    <location>
        <begin position="1"/>
        <end position="64"/>
    </location>
</feature>
<accession>A0A6A6IXY4</accession>
<keyword evidence="3" id="KW-1185">Reference proteome</keyword>
<dbReference type="OrthoDB" id="3799620at2759"/>
<feature type="compositionally biased region" description="Basic residues" evidence="1">
    <location>
        <begin position="35"/>
        <end position="60"/>
    </location>
</feature>
<protein>
    <submittedName>
        <fullName evidence="2">Uncharacterized protein</fullName>
    </submittedName>
</protein>